<dbReference type="PANTHER" id="PTHR46641:SF2">
    <property type="entry name" value="FMRFAMIDE RECEPTOR"/>
    <property type="match status" value="1"/>
</dbReference>
<comment type="subcellular location">
    <subcellularLocation>
        <location evidence="1">Membrane</location>
    </subcellularLocation>
</comment>
<feature type="transmembrane region" description="Helical" evidence="7">
    <location>
        <begin position="232"/>
        <end position="256"/>
    </location>
</feature>
<dbReference type="AlphaFoldDB" id="A0A9C6TT29"/>
<evidence type="ECO:0000256" key="3">
    <source>
        <dbReference type="ARBA" id="ARBA00022692"/>
    </source>
</evidence>
<dbReference type="Pfam" id="PF00001">
    <property type="entry name" value="7tm_1"/>
    <property type="match status" value="1"/>
</dbReference>
<dbReference type="RefSeq" id="XP_052119602.1">
    <property type="nucleotide sequence ID" value="XM_052263642.1"/>
</dbReference>
<feature type="transmembrane region" description="Helical" evidence="7">
    <location>
        <begin position="62"/>
        <end position="85"/>
    </location>
</feature>
<evidence type="ECO:0000256" key="7">
    <source>
        <dbReference type="SAM" id="Phobius"/>
    </source>
</evidence>
<dbReference type="KEGG" id="foc:113217642"/>
<keyword evidence="5 7" id="KW-0472">Membrane</keyword>
<accession>A0A9C6TT29</accession>
<reference evidence="10" key="2">
    <citation type="submission" date="2025-08" db="UniProtKB">
        <authorList>
            <consortium name="RefSeq"/>
        </authorList>
    </citation>
    <scope>IDENTIFICATION</scope>
    <source>
        <tissue evidence="10">Whole organism</tissue>
    </source>
</reference>
<feature type="transmembrane region" description="Helical" evidence="7">
    <location>
        <begin position="97"/>
        <end position="119"/>
    </location>
</feature>
<feature type="domain" description="G-protein coupled receptors family 1 profile" evidence="8">
    <location>
        <begin position="77"/>
        <end position="362"/>
    </location>
</feature>
<protein>
    <submittedName>
        <fullName evidence="10">Uncharacterized protein LOC113217642</fullName>
    </submittedName>
</protein>
<dbReference type="GO" id="GO:0016020">
    <property type="term" value="C:membrane"/>
    <property type="evidence" value="ECO:0007669"/>
    <property type="project" value="UniProtKB-SubCell"/>
</dbReference>
<dbReference type="PROSITE" id="PS50262">
    <property type="entry name" value="G_PROTEIN_RECEP_F1_2"/>
    <property type="match status" value="1"/>
</dbReference>
<dbReference type="InterPro" id="IPR052954">
    <property type="entry name" value="GPCR-Ligand_Int"/>
</dbReference>
<evidence type="ECO:0000259" key="8">
    <source>
        <dbReference type="PROSITE" id="PS50262"/>
    </source>
</evidence>
<keyword evidence="9" id="KW-1185">Reference proteome</keyword>
<dbReference type="SUPFAM" id="SSF81321">
    <property type="entry name" value="Family A G protein-coupled receptor-like"/>
    <property type="match status" value="1"/>
</dbReference>
<proteinExistence type="inferred from homology"/>
<evidence type="ECO:0000256" key="4">
    <source>
        <dbReference type="ARBA" id="ARBA00022989"/>
    </source>
</evidence>
<feature type="compositionally biased region" description="Low complexity" evidence="6">
    <location>
        <begin position="518"/>
        <end position="528"/>
    </location>
</feature>
<evidence type="ECO:0000256" key="2">
    <source>
        <dbReference type="ARBA" id="ARBA00010663"/>
    </source>
</evidence>
<dbReference type="GeneID" id="113217642"/>
<dbReference type="OrthoDB" id="9990906at2759"/>
<evidence type="ECO:0000256" key="6">
    <source>
        <dbReference type="SAM" id="MobiDB-lite"/>
    </source>
</evidence>
<keyword evidence="3 7" id="KW-0812">Transmembrane</keyword>
<evidence type="ECO:0000256" key="5">
    <source>
        <dbReference type="ARBA" id="ARBA00023136"/>
    </source>
</evidence>
<dbReference type="Gene3D" id="1.20.1070.10">
    <property type="entry name" value="Rhodopsin 7-helix transmembrane proteins"/>
    <property type="match status" value="1"/>
</dbReference>
<evidence type="ECO:0000313" key="9">
    <source>
        <dbReference type="Proteomes" id="UP000504606"/>
    </source>
</evidence>
<sequence>MNMDRRAFSANFSAACPYPPSVLDFLPLRGVDAGTVEESWPCEVRAYWVRDLRPFVAFVRFIYAYFTLWVVATGMLLNLFAFRVWSSKAMRGTSLAVYLRALSLSDMGALVFTYFLGYWRSHHPAFNTLFLNNEALCRFHKILVSMFPMTSQWLQTALTVERLLVVWRPLRSRNPAYPQVAVRAARRTVALVYIVLIMVALTKWHFSGFEQYSAFEYQRCEHNNHESSVLAVYVYVALSTYLPGTIIFVSNVILFLKLRRSDSLRRSLFAGTGHDGAYYSSDAAARTLVLFSLLYLLLQLPLGIVETVELYWDVTLYRPPSSSGAKREAYIFWLCRKLQLKWSRSLLFWLFQLSFVLNFVVYLKSGGRFRVVAKGLALQWLGWLSCGLGRPLGAAPGPSLGHRPLSSLLPLCSSRSSAVPVASADAATTYVHTTFVPADYEPVDYEPALKAVEENEDVAAAAAPVSSSGSTGSFSSGSSASDLLSPANALTLCWPRPRDSPRPSPRHSPKPSPRHSPRASPWASPAPRQRARAVSCPHRAALRRPTAARSAPCKPCRRARINTWASYVRTQGMMALARSVASAVGASRATVSTASSGHSPLTFDGDLDADSVFDSPPVFALTVMHHDEALAQQDACGGYIGPGDCGSQDDLLSLPLQDPAETYASPAGLQQDLLSQPLHDLAGLSFSPSQDHPAQQDLLALPDFGEMFASPVLCPQQDVLSMPLQEVGPYPSACAVHTLDRRKGDELFHSERDLDRHRVCMATSRTSRKLERFLSEPHGPHQFR</sequence>
<name>A0A9C6TT29_FRAOC</name>
<evidence type="ECO:0000256" key="1">
    <source>
        <dbReference type="ARBA" id="ARBA00004370"/>
    </source>
</evidence>
<dbReference type="PANTHER" id="PTHR46641">
    <property type="entry name" value="FMRFAMIDE RECEPTOR-RELATED"/>
    <property type="match status" value="1"/>
</dbReference>
<organism evidence="9 10">
    <name type="scientific">Frankliniella occidentalis</name>
    <name type="common">Western flower thrips</name>
    <name type="synonym">Euthrips occidentalis</name>
    <dbReference type="NCBI Taxonomy" id="133901"/>
    <lineage>
        <taxon>Eukaryota</taxon>
        <taxon>Metazoa</taxon>
        <taxon>Ecdysozoa</taxon>
        <taxon>Arthropoda</taxon>
        <taxon>Hexapoda</taxon>
        <taxon>Insecta</taxon>
        <taxon>Pterygota</taxon>
        <taxon>Neoptera</taxon>
        <taxon>Paraneoptera</taxon>
        <taxon>Thysanoptera</taxon>
        <taxon>Terebrantia</taxon>
        <taxon>Thripoidea</taxon>
        <taxon>Thripidae</taxon>
        <taxon>Frankliniella</taxon>
    </lineage>
</organism>
<dbReference type="InterPro" id="IPR000276">
    <property type="entry name" value="GPCR_Rhodpsn"/>
</dbReference>
<feature type="compositionally biased region" description="Basic residues" evidence="6">
    <location>
        <begin position="504"/>
        <end position="517"/>
    </location>
</feature>
<reference evidence="10" key="1">
    <citation type="journal article" date="2018" name="Proc. Natl. Acad. Sci. U.S.A.">
        <title>Phylogenomics and the evolution of hemipteroid insects.</title>
        <authorList>
            <person name="Johnson K.P."/>
            <person name="Dietrich C.H."/>
            <person name="Friedrich F."/>
            <person name="Beutel R.G."/>
            <person name="Wipfler B."/>
            <person name="Peters R.S."/>
            <person name="Allen J.M."/>
            <person name="Petersen M."/>
            <person name="Donath A."/>
            <person name="Walden K.K."/>
            <person name="Kozlov A.M."/>
            <person name="Podsiadlowski L."/>
            <person name="Mayer C."/>
            <person name="Meusemann K."/>
            <person name="Vasilikopoulos A."/>
            <person name="Waterhouse R.M."/>
            <person name="Cameron S.L."/>
            <person name="Weirauch C."/>
            <person name="Swanson D.R."/>
            <person name="Percy D.M."/>
            <person name="Hardy N.B."/>
            <person name="Terry I."/>
            <person name="Liu S."/>
            <person name="Zhou X."/>
            <person name="Misof B."/>
            <person name="Robertson H.M."/>
            <person name="Yoshizawa K."/>
        </authorList>
    </citation>
    <scope>NUCLEOTIDE SEQUENCE</scope>
    <source>
        <tissue evidence="10">Whole organism</tissue>
    </source>
</reference>
<dbReference type="InterPro" id="IPR017452">
    <property type="entry name" value="GPCR_Rhodpsn_7TM"/>
</dbReference>
<dbReference type="GO" id="GO:0004930">
    <property type="term" value="F:G protein-coupled receptor activity"/>
    <property type="evidence" value="ECO:0007669"/>
    <property type="project" value="InterPro"/>
</dbReference>
<feature type="transmembrane region" description="Helical" evidence="7">
    <location>
        <begin position="346"/>
        <end position="363"/>
    </location>
</feature>
<feature type="region of interest" description="Disordered" evidence="6">
    <location>
        <begin position="492"/>
        <end position="543"/>
    </location>
</feature>
<gene>
    <name evidence="10" type="primary">LOC113217642</name>
</gene>
<feature type="transmembrane region" description="Helical" evidence="7">
    <location>
        <begin position="188"/>
        <end position="206"/>
    </location>
</feature>
<keyword evidence="4 7" id="KW-1133">Transmembrane helix</keyword>
<dbReference type="Proteomes" id="UP000504606">
    <property type="component" value="Unplaced"/>
</dbReference>
<evidence type="ECO:0000313" key="10">
    <source>
        <dbReference type="RefSeq" id="XP_052119602.1"/>
    </source>
</evidence>
<comment type="similarity">
    <text evidence="2">Belongs to the G-protein coupled receptor 1 family.</text>
</comment>